<keyword evidence="2" id="KW-1185">Reference proteome</keyword>
<dbReference type="AlphaFoldDB" id="A0AAV9P7Z8"/>
<dbReference type="Proteomes" id="UP001337655">
    <property type="component" value="Unassembled WGS sequence"/>
</dbReference>
<name>A0AAV9P7Z8_9PEZI</name>
<evidence type="ECO:0000313" key="1">
    <source>
        <dbReference type="EMBL" id="KAK5169169.1"/>
    </source>
</evidence>
<protein>
    <submittedName>
        <fullName evidence="1">Uncharacterized protein</fullName>
    </submittedName>
</protein>
<reference evidence="1 2" key="1">
    <citation type="submission" date="2023-08" db="EMBL/GenBank/DDBJ databases">
        <title>Black Yeasts Isolated from many extreme environments.</title>
        <authorList>
            <person name="Coleine C."/>
            <person name="Stajich J.E."/>
            <person name="Selbmann L."/>
        </authorList>
    </citation>
    <scope>NUCLEOTIDE SEQUENCE [LARGE SCALE GENOMIC DNA]</scope>
    <source>
        <strain evidence="1 2">CCFEE 5935</strain>
    </source>
</reference>
<dbReference type="EMBL" id="JAVRRT010000009">
    <property type="protein sequence ID" value="KAK5169169.1"/>
    <property type="molecule type" value="Genomic_DNA"/>
</dbReference>
<proteinExistence type="predicted"/>
<dbReference type="GeneID" id="89927818"/>
<comment type="caution">
    <text evidence="1">The sequence shown here is derived from an EMBL/GenBank/DDBJ whole genome shotgun (WGS) entry which is preliminary data.</text>
</comment>
<evidence type="ECO:0000313" key="2">
    <source>
        <dbReference type="Proteomes" id="UP001337655"/>
    </source>
</evidence>
<organism evidence="1 2">
    <name type="scientific">Saxophila tyrrhenica</name>
    <dbReference type="NCBI Taxonomy" id="1690608"/>
    <lineage>
        <taxon>Eukaryota</taxon>
        <taxon>Fungi</taxon>
        <taxon>Dikarya</taxon>
        <taxon>Ascomycota</taxon>
        <taxon>Pezizomycotina</taxon>
        <taxon>Dothideomycetes</taxon>
        <taxon>Dothideomycetidae</taxon>
        <taxon>Mycosphaerellales</taxon>
        <taxon>Extremaceae</taxon>
        <taxon>Saxophila</taxon>
    </lineage>
</organism>
<accession>A0AAV9P7Z8</accession>
<dbReference type="RefSeq" id="XP_064658635.1">
    <property type="nucleotide sequence ID" value="XM_064803720.1"/>
</dbReference>
<gene>
    <name evidence="1" type="ORF">LTR77_006478</name>
</gene>
<sequence length="254" mass="29233">MSKLDGHPEPELKVVFNGRELHEDEPDLAQMLRATGDLGLRLQIDGLPWVGETQDHAAFFFAAARYGWYKGLVSMNSSLHALYQHLSSIQLKKIQLVVNHYRSIWVGEERMDDLISPAIALAVSVPQTELFIGDSWYPQDSDEAGTWRRLLDQLRQLRREMDLVNSFRATANPTVLSKSRRLTSGSEFESQWPEHIGFEQIHRLKTAAALQRSACRMRAWLDEQWSEDFDRSLQQPREDLQELQLLKATREGCS</sequence>